<dbReference type="Proteomes" id="UP001560573">
    <property type="component" value="Unassembled WGS sequence"/>
</dbReference>
<accession>A0ABV3ZJE7</accession>
<dbReference type="InterPro" id="IPR013830">
    <property type="entry name" value="SGNH_hydro"/>
</dbReference>
<protein>
    <submittedName>
        <fullName evidence="3">GDSL-type esterase/lipase family protein</fullName>
    </submittedName>
</protein>
<dbReference type="InterPro" id="IPR036514">
    <property type="entry name" value="SGNH_hydro_sf"/>
</dbReference>
<dbReference type="RefSeq" id="WP_369331383.1">
    <property type="nucleotide sequence ID" value="NZ_JAULBC010000007.1"/>
</dbReference>
<dbReference type="InterPro" id="IPR029058">
    <property type="entry name" value="AB_hydrolase_fold"/>
</dbReference>
<dbReference type="PANTHER" id="PTHR30383">
    <property type="entry name" value="THIOESTERASE 1/PROTEASE 1/LYSOPHOSPHOLIPASE L1"/>
    <property type="match status" value="1"/>
</dbReference>
<name>A0ABV3ZJE7_9BACT</name>
<dbReference type="SUPFAM" id="SSF53474">
    <property type="entry name" value="alpha/beta-Hydrolases"/>
    <property type="match status" value="1"/>
</dbReference>
<evidence type="ECO:0000256" key="1">
    <source>
        <dbReference type="SAM" id="SignalP"/>
    </source>
</evidence>
<dbReference type="PANTHER" id="PTHR30383:SF5">
    <property type="entry name" value="SGNH HYDROLASE-TYPE ESTERASE DOMAIN-CONTAINING PROTEIN"/>
    <property type="match status" value="1"/>
</dbReference>
<gene>
    <name evidence="3" type="ORF">QTN47_20885</name>
</gene>
<dbReference type="EMBL" id="JAULBC010000007">
    <property type="protein sequence ID" value="MEX6689977.1"/>
    <property type="molecule type" value="Genomic_DNA"/>
</dbReference>
<proteinExistence type="predicted"/>
<organism evidence="3 4">
    <name type="scientific">Danxiaibacter flavus</name>
    <dbReference type="NCBI Taxonomy" id="3049108"/>
    <lineage>
        <taxon>Bacteria</taxon>
        <taxon>Pseudomonadati</taxon>
        <taxon>Bacteroidota</taxon>
        <taxon>Chitinophagia</taxon>
        <taxon>Chitinophagales</taxon>
        <taxon>Chitinophagaceae</taxon>
        <taxon>Danxiaibacter</taxon>
    </lineage>
</organism>
<evidence type="ECO:0000313" key="4">
    <source>
        <dbReference type="Proteomes" id="UP001560573"/>
    </source>
</evidence>
<evidence type="ECO:0000259" key="2">
    <source>
        <dbReference type="Pfam" id="PF13472"/>
    </source>
</evidence>
<keyword evidence="1" id="KW-0732">Signal</keyword>
<comment type="caution">
    <text evidence="3">The sequence shown here is derived from an EMBL/GenBank/DDBJ whole genome shotgun (WGS) entry which is preliminary data.</text>
</comment>
<dbReference type="InterPro" id="IPR051532">
    <property type="entry name" value="Ester_Hydrolysis_Enzymes"/>
</dbReference>
<dbReference type="SUPFAM" id="SSF52266">
    <property type="entry name" value="SGNH hydrolase"/>
    <property type="match status" value="1"/>
</dbReference>
<reference evidence="3 4" key="1">
    <citation type="submission" date="2023-07" db="EMBL/GenBank/DDBJ databases">
        <authorList>
            <person name="Lian W.-H."/>
        </authorList>
    </citation>
    <scope>NUCLEOTIDE SEQUENCE [LARGE SCALE GENOMIC DNA]</scope>
    <source>
        <strain evidence="3 4">SYSU DXS3180</strain>
    </source>
</reference>
<feature type="domain" description="SGNH hydrolase-type esterase" evidence="2">
    <location>
        <begin position="25"/>
        <end position="199"/>
    </location>
</feature>
<evidence type="ECO:0000313" key="3">
    <source>
        <dbReference type="EMBL" id="MEX6689977.1"/>
    </source>
</evidence>
<dbReference type="Pfam" id="PF13472">
    <property type="entry name" value="Lipase_GDSL_2"/>
    <property type="match status" value="1"/>
</dbReference>
<feature type="chain" id="PRO_5045886641" evidence="1">
    <location>
        <begin position="19"/>
        <end position="475"/>
    </location>
</feature>
<feature type="signal peptide" evidence="1">
    <location>
        <begin position="1"/>
        <end position="18"/>
    </location>
</feature>
<dbReference type="Gene3D" id="3.40.50.1820">
    <property type="entry name" value="alpha/beta hydrolase"/>
    <property type="match status" value="1"/>
</dbReference>
<keyword evidence="4" id="KW-1185">Reference proteome</keyword>
<sequence length="475" mass="53742">MKKIFTSALFFLSIIAQAQVKRITCIGASITEGARIDNRKDNSFPGQLQALLGENYIVGNFGESSTTMLKHGNYPYWNTDAYKAALKSSPDIVFVDLGGNDAKAINRSFYNELEQDTRDMIHSFTSLSSHPRVIVLLPLKSFETDTMQIWDKTIVEEVIPRIQKAAYGEGVELLDIHSLLTDKPELFADKIHPNKDGAEIIAKRLFQQITQNMDEQFDLFTNFKQPFTTTDFNGYRCAEFKINGHDCKVVQPKRVAKGKPWIWRARFWAHEPQTDIALLERGFHLIYCDVAELMGNNVAISTWNKFYATLRKAGLGQKGVMEGMSRGGVYALNWAAANPGKVSAVYVDNPLLDCRVLARDMDKDISQMTKDFMNAYHLKTKEDIQNFKGSPIDKTKLISKGHYPILILCAENDEYVPPGEQAIPFQEKMKADGGEVKVIIKKGFRHHPHSFPNPTPIVDFILSAVDKDFYLSQVR</sequence>
<dbReference type="Gene3D" id="3.40.50.1110">
    <property type="entry name" value="SGNH hydrolase"/>
    <property type="match status" value="1"/>
</dbReference>